<name>A0A1Y1ZYY0_9PLEO</name>
<accession>A0A1Y1ZYY0</accession>
<protein>
    <submittedName>
        <fullName evidence="1">Uncharacterized protein</fullName>
    </submittedName>
</protein>
<gene>
    <name evidence="1" type="ORF">BCR34DRAFT_558886</name>
</gene>
<dbReference type="AlphaFoldDB" id="A0A1Y1ZYY0"/>
<keyword evidence="2" id="KW-1185">Reference proteome</keyword>
<proteinExistence type="predicted"/>
<dbReference type="EMBL" id="MCFA01000025">
    <property type="protein sequence ID" value="ORY15483.1"/>
    <property type="molecule type" value="Genomic_DNA"/>
</dbReference>
<evidence type="ECO:0000313" key="1">
    <source>
        <dbReference type="EMBL" id="ORY15483.1"/>
    </source>
</evidence>
<dbReference type="OrthoDB" id="3440157at2759"/>
<comment type="caution">
    <text evidence="1">The sequence shown here is derived from an EMBL/GenBank/DDBJ whole genome shotgun (WGS) entry which is preliminary data.</text>
</comment>
<organism evidence="1 2">
    <name type="scientific">Clohesyomyces aquaticus</name>
    <dbReference type="NCBI Taxonomy" id="1231657"/>
    <lineage>
        <taxon>Eukaryota</taxon>
        <taxon>Fungi</taxon>
        <taxon>Dikarya</taxon>
        <taxon>Ascomycota</taxon>
        <taxon>Pezizomycotina</taxon>
        <taxon>Dothideomycetes</taxon>
        <taxon>Pleosporomycetidae</taxon>
        <taxon>Pleosporales</taxon>
        <taxon>Lindgomycetaceae</taxon>
        <taxon>Clohesyomyces</taxon>
    </lineage>
</organism>
<reference evidence="1 2" key="1">
    <citation type="submission" date="2016-07" db="EMBL/GenBank/DDBJ databases">
        <title>Pervasive Adenine N6-methylation of Active Genes in Fungi.</title>
        <authorList>
            <consortium name="DOE Joint Genome Institute"/>
            <person name="Mondo S.J."/>
            <person name="Dannebaum R.O."/>
            <person name="Kuo R.C."/>
            <person name="Labutti K."/>
            <person name="Haridas S."/>
            <person name="Kuo A."/>
            <person name="Salamov A."/>
            <person name="Ahrendt S.R."/>
            <person name="Lipzen A."/>
            <person name="Sullivan W."/>
            <person name="Andreopoulos W.B."/>
            <person name="Clum A."/>
            <person name="Lindquist E."/>
            <person name="Daum C."/>
            <person name="Ramamoorthy G.K."/>
            <person name="Gryganskyi A."/>
            <person name="Culley D."/>
            <person name="Magnuson J.K."/>
            <person name="James T.Y."/>
            <person name="O'Malley M.A."/>
            <person name="Stajich J.E."/>
            <person name="Spatafora J.W."/>
            <person name="Visel A."/>
            <person name="Grigoriev I.V."/>
        </authorList>
    </citation>
    <scope>NUCLEOTIDE SEQUENCE [LARGE SCALE GENOMIC DNA]</scope>
    <source>
        <strain evidence="1 2">CBS 115471</strain>
    </source>
</reference>
<evidence type="ECO:0000313" key="2">
    <source>
        <dbReference type="Proteomes" id="UP000193144"/>
    </source>
</evidence>
<dbReference type="Proteomes" id="UP000193144">
    <property type="component" value="Unassembled WGS sequence"/>
</dbReference>
<sequence>MTSSTASATPTVPVSLLALTTPFVAPPNCADVFTTVKTVTSDYLHNDTESTLTVVFSDPSDPRFTKCQPQGWDGVVPESRFHFSPAVCPDRWTAYNLGTVYLDAVRRATTAYCCAR</sequence>